<accession>A0A5C1DHV6</accession>
<dbReference type="InterPro" id="IPR011990">
    <property type="entry name" value="TPR-like_helical_dom_sf"/>
</dbReference>
<dbReference type="Proteomes" id="UP000322079">
    <property type="component" value="Chromosome"/>
</dbReference>
<dbReference type="KEGG" id="chrm:FYK34_06485"/>
<evidence type="ECO:0000313" key="2">
    <source>
        <dbReference type="EMBL" id="QEL55238.1"/>
    </source>
</evidence>
<dbReference type="EMBL" id="CP043473">
    <property type="protein sequence ID" value="QEL55238.1"/>
    <property type="molecule type" value="Genomic_DNA"/>
</dbReference>
<evidence type="ECO:0008006" key="4">
    <source>
        <dbReference type="Google" id="ProtNLM"/>
    </source>
</evidence>
<evidence type="ECO:0000256" key="1">
    <source>
        <dbReference type="SAM" id="MobiDB-lite"/>
    </source>
</evidence>
<protein>
    <recommendedName>
        <fullName evidence="4">Sel1 repeat family protein</fullName>
    </recommendedName>
</protein>
<organism evidence="2 3">
    <name type="scientific">Chromobacterium paludis</name>
    <dbReference type="NCBI Taxonomy" id="2605945"/>
    <lineage>
        <taxon>Bacteria</taxon>
        <taxon>Pseudomonadati</taxon>
        <taxon>Pseudomonadota</taxon>
        <taxon>Betaproteobacteria</taxon>
        <taxon>Neisseriales</taxon>
        <taxon>Chromobacteriaceae</taxon>
        <taxon>Chromobacterium</taxon>
    </lineage>
</organism>
<name>A0A5C1DHV6_9NEIS</name>
<dbReference type="SUPFAM" id="SSF81901">
    <property type="entry name" value="HCP-like"/>
    <property type="match status" value="1"/>
</dbReference>
<reference evidence="2 3" key="1">
    <citation type="submission" date="2019-08" db="EMBL/GenBank/DDBJ databases">
        <title>Chromobacterium paludis, a novel bacterium isolated from a Maryland marsh pond.</title>
        <authorList>
            <person name="Blackburn M.B."/>
            <person name="Gundersen-Rindal D.E."/>
        </authorList>
    </citation>
    <scope>NUCLEOTIDE SEQUENCE [LARGE SCALE GENOMIC DNA]</scope>
    <source>
        <strain evidence="3">IIBBL 257-1</strain>
    </source>
</reference>
<feature type="region of interest" description="Disordered" evidence="1">
    <location>
        <begin position="31"/>
        <end position="55"/>
    </location>
</feature>
<feature type="compositionally biased region" description="Low complexity" evidence="1">
    <location>
        <begin position="32"/>
        <end position="44"/>
    </location>
</feature>
<dbReference type="AlphaFoldDB" id="A0A5C1DHV6"/>
<keyword evidence="3" id="KW-1185">Reference proteome</keyword>
<proteinExistence type="predicted"/>
<gene>
    <name evidence="2" type="ORF">FYK34_06485</name>
</gene>
<sequence>MKRATGWLVAAAGTAAAVFWLWLPASPREDGGAPPLKAAASGAAQRGGTDRLGEKSAAMDQAGGFSFAVGGDPALLAGAGAAAPETAQERERRLQLRKLGYQIDMRYYRMSLAELREAAKRGDAQALTHLAERYLFQLDGHPREPDYEAGFPYREQARQALRQAFTQGNAHAAAMISESYLLDKQPQQAAAWNLVARRAGDELSADWFLKTKDYQAMSDAQKAAAARAAEQLWHALQSRKTP</sequence>
<evidence type="ECO:0000313" key="3">
    <source>
        <dbReference type="Proteomes" id="UP000322079"/>
    </source>
</evidence>
<dbReference type="RefSeq" id="WP_149295606.1">
    <property type="nucleotide sequence ID" value="NZ_CP043473.1"/>
</dbReference>
<dbReference type="Gene3D" id="1.25.40.10">
    <property type="entry name" value="Tetratricopeptide repeat domain"/>
    <property type="match status" value="1"/>
</dbReference>